<evidence type="ECO:0000259" key="1">
    <source>
        <dbReference type="Pfam" id="PF00497"/>
    </source>
</evidence>
<comment type="caution">
    <text evidence="2">The sequence shown here is derived from an EMBL/GenBank/DDBJ whole genome shotgun (WGS) entry which is preliminary data.</text>
</comment>
<dbReference type="SUPFAM" id="SSF53850">
    <property type="entry name" value="Periplasmic binding protein-like II"/>
    <property type="match status" value="1"/>
</dbReference>
<evidence type="ECO:0000313" key="3">
    <source>
        <dbReference type="Proteomes" id="UP000292580"/>
    </source>
</evidence>
<dbReference type="PROSITE" id="PS51257">
    <property type="entry name" value="PROKAR_LIPOPROTEIN"/>
    <property type="match status" value="1"/>
</dbReference>
<dbReference type="InterPro" id="IPR001638">
    <property type="entry name" value="Solute-binding_3/MltF_N"/>
</dbReference>
<feature type="domain" description="Solute-binding protein family 3/N-terminal" evidence="1">
    <location>
        <begin position="37"/>
        <end position="250"/>
    </location>
</feature>
<dbReference type="EMBL" id="PGCL01000009">
    <property type="protein sequence ID" value="TAJ43263.1"/>
    <property type="molecule type" value="Genomic_DNA"/>
</dbReference>
<dbReference type="PANTHER" id="PTHR38834:SF3">
    <property type="entry name" value="SOLUTE-BINDING PROTEIN FAMILY 3_N-TERMINAL DOMAIN-CONTAINING PROTEIN"/>
    <property type="match status" value="1"/>
</dbReference>
<name>A0A483CSC2_9EURY</name>
<reference evidence="2 3" key="1">
    <citation type="submission" date="2017-11" db="EMBL/GenBank/DDBJ databases">
        <title>Isolation and Characterization of Methanofollis Species from Methane Seep Offshore SW Taiwan.</title>
        <authorList>
            <person name="Teng N.-H."/>
            <person name="Lai M.-C."/>
            <person name="Chen S.-C."/>
        </authorList>
    </citation>
    <scope>NUCLEOTIDE SEQUENCE [LARGE SCALE GENOMIC DNA]</scope>
    <source>
        <strain evidence="2 3">FWC-SCC2</strain>
    </source>
</reference>
<gene>
    <name evidence="2" type="ORF">CUJ86_11515</name>
</gene>
<keyword evidence="3" id="KW-1185">Reference proteome</keyword>
<dbReference type="Proteomes" id="UP000292580">
    <property type="component" value="Unassembled WGS sequence"/>
</dbReference>
<accession>A0A483CSC2</accession>
<dbReference type="PANTHER" id="PTHR38834">
    <property type="entry name" value="PERIPLASMIC SUBSTRATE BINDING PROTEIN FAMILY 3"/>
    <property type="match status" value="1"/>
</dbReference>
<organism evidence="2 3">
    <name type="scientific">Methanofollis fontis</name>
    <dbReference type="NCBI Taxonomy" id="2052832"/>
    <lineage>
        <taxon>Archaea</taxon>
        <taxon>Methanobacteriati</taxon>
        <taxon>Methanobacteriota</taxon>
        <taxon>Stenosarchaea group</taxon>
        <taxon>Methanomicrobia</taxon>
        <taxon>Methanomicrobiales</taxon>
        <taxon>Methanomicrobiaceae</taxon>
        <taxon>Methanofollis</taxon>
    </lineage>
</organism>
<protein>
    <recommendedName>
        <fullName evidence="1">Solute-binding protein family 3/N-terminal domain-containing protein</fullName>
    </recommendedName>
</protein>
<dbReference type="Gene3D" id="3.40.190.10">
    <property type="entry name" value="Periplasmic binding protein-like II"/>
    <property type="match status" value="2"/>
</dbReference>
<proteinExistence type="predicted"/>
<dbReference type="AlphaFoldDB" id="A0A483CSC2"/>
<evidence type="ECO:0000313" key="2">
    <source>
        <dbReference type="EMBL" id="TAJ43263.1"/>
    </source>
</evidence>
<dbReference type="Pfam" id="PF00497">
    <property type="entry name" value="SBP_bac_3"/>
    <property type="match status" value="1"/>
</dbReference>
<sequence>MNSRLALSCGIFCVALLLSAGCTGSDRSLSFSSLTFVTEEYPPYNYQEGRVVTGIAVDILQAIAADAGTTISPDQFRVMSWEDAYNAALSIPDTVVFSTVRLPEREDDFKWVGPIAREKKVLFAVRPSSITVAGPADLKNYTIGVVPNDAAIGQLKEIGVPQQNLLSDPDPAVIIEGLQEGTIDLWCYGEDAGEYFAEKTLGSPDALVPVYTLDAYDLYYAFNRNTPDDLVDAFQQGLDSLKQKDNGSQISVYEEILSRYS</sequence>